<accession>A0A8D0GPG8</accession>
<keyword evidence="4" id="KW-1185">Reference proteome</keyword>
<reference evidence="3" key="2">
    <citation type="submission" date="2025-09" db="UniProtKB">
        <authorList>
            <consortium name="Ensembl"/>
        </authorList>
    </citation>
    <scope>IDENTIFICATION</scope>
</reference>
<evidence type="ECO:0000256" key="1">
    <source>
        <dbReference type="ARBA" id="ARBA00023157"/>
    </source>
</evidence>
<dbReference type="PROSITE" id="PS00615">
    <property type="entry name" value="C_TYPE_LECTIN_1"/>
    <property type="match status" value="1"/>
</dbReference>
<dbReference type="InterPro" id="IPR016187">
    <property type="entry name" value="CTDL_fold"/>
</dbReference>
<dbReference type="PANTHER" id="PTHR22803">
    <property type="entry name" value="MANNOSE, PHOSPHOLIPASE, LECTIN RECEPTOR RELATED"/>
    <property type="match status" value="1"/>
</dbReference>
<proteinExistence type="predicted"/>
<dbReference type="InterPro" id="IPR016186">
    <property type="entry name" value="C-type_lectin-like/link_sf"/>
</dbReference>
<organism evidence="3 4">
    <name type="scientific">Sphenodon punctatus</name>
    <name type="common">Tuatara</name>
    <name type="synonym">Hatteria punctata</name>
    <dbReference type="NCBI Taxonomy" id="8508"/>
    <lineage>
        <taxon>Eukaryota</taxon>
        <taxon>Metazoa</taxon>
        <taxon>Chordata</taxon>
        <taxon>Craniata</taxon>
        <taxon>Vertebrata</taxon>
        <taxon>Euteleostomi</taxon>
        <taxon>Lepidosauria</taxon>
        <taxon>Sphenodontia</taxon>
        <taxon>Sphenodontidae</taxon>
        <taxon>Sphenodon</taxon>
    </lineage>
</organism>
<protein>
    <recommendedName>
        <fullName evidence="2">C-type lectin domain-containing protein</fullName>
    </recommendedName>
</protein>
<dbReference type="InterPro" id="IPR018378">
    <property type="entry name" value="C-type_lectin_CS"/>
</dbReference>
<dbReference type="InterPro" id="IPR050111">
    <property type="entry name" value="C-type_lectin/snaclec_domain"/>
</dbReference>
<dbReference type="Ensembl" id="ENSSPUT00000008804.1">
    <property type="protein sequence ID" value="ENSSPUP00000008250.1"/>
    <property type="gene ID" value="ENSSPUG00000006400.1"/>
</dbReference>
<reference evidence="3" key="1">
    <citation type="submission" date="2025-08" db="UniProtKB">
        <authorList>
            <consortium name="Ensembl"/>
        </authorList>
    </citation>
    <scope>IDENTIFICATION</scope>
</reference>
<dbReference type="OMA" id="SARWDIK"/>
<dbReference type="Pfam" id="PF00059">
    <property type="entry name" value="Lectin_C"/>
    <property type="match status" value="1"/>
</dbReference>
<dbReference type="SUPFAM" id="SSF56436">
    <property type="entry name" value="C-type lectin-like"/>
    <property type="match status" value="1"/>
</dbReference>
<dbReference type="Gene3D" id="3.10.100.10">
    <property type="entry name" value="Mannose-Binding Protein A, subunit A"/>
    <property type="match status" value="1"/>
</dbReference>
<dbReference type="Proteomes" id="UP000694392">
    <property type="component" value="Unplaced"/>
</dbReference>
<evidence type="ECO:0000259" key="2">
    <source>
        <dbReference type="PROSITE" id="PS50041"/>
    </source>
</evidence>
<sequence>DNIRVWIGLSAFDPNTGFTWSDGSPVNYENWADEQPDNANENEKCGELTTSGKWNDMNCGILCNFICQLKRGTDLNPEPHDT</sequence>
<evidence type="ECO:0000313" key="4">
    <source>
        <dbReference type="Proteomes" id="UP000694392"/>
    </source>
</evidence>
<feature type="domain" description="C-type lectin" evidence="2">
    <location>
        <begin position="1"/>
        <end position="68"/>
    </location>
</feature>
<dbReference type="PROSITE" id="PS50041">
    <property type="entry name" value="C_TYPE_LECTIN_2"/>
    <property type="match status" value="1"/>
</dbReference>
<dbReference type="GeneTree" id="ENSGT01020000234027"/>
<name>A0A8D0GPG8_SPHPU</name>
<dbReference type="AlphaFoldDB" id="A0A8D0GPG8"/>
<keyword evidence="1" id="KW-1015">Disulfide bond</keyword>
<evidence type="ECO:0000313" key="3">
    <source>
        <dbReference type="Ensembl" id="ENSSPUP00000008250.1"/>
    </source>
</evidence>
<dbReference type="InterPro" id="IPR001304">
    <property type="entry name" value="C-type_lectin-like"/>
</dbReference>